<dbReference type="EMBL" id="CP124543">
    <property type="protein sequence ID" value="WGV24608.1"/>
    <property type="molecule type" value="Genomic_DNA"/>
</dbReference>
<reference evidence="1 2" key="1">
    <citation type="journal article" date="2023" name="Limnol Oceanogr Lett">
        <title>Environmental adaptations by the intertidal Antarctic cyanobacterium Halotia branconii CENA392 as revealed using long-read genome sequencing.</title>
        <authorList>
            <person name="Dextro R.B."/>
            <person name="Delbaje E."/>
            <person name="Freitas P.N.N."/>
            <person name="Geraldes V."/>
            <person name="Pinto E."/>
            <person name="Long P.F."/>
            <person name="Fiore M.F."/>
        </authorList>
    </citation>
    <scope>NUCLEOTIDE SEQUENCE [LARGE SCALE GENOMIC DNA]</scope>
    <source>
        <strain evidence="1 2">CENA392</strain>
    </source>
</reference>
<dbReference type="Proteomes" id="UP001223520">
    <property type="component" value="Chromosome"/>
</dbReference>
<organism evidence="1 2">
    <name type="scientific">Halotia branconii CENA392</name>
    <dbReference type="NCBI Taxonomy" id="1539056"/>
    <lineage>
        <taxon>Bacteria</taxon>
        <taxon>Bacillati</taxon>
        <taxon>Cyanobacteriota</taxon>
        <taxon>Cyanophyceae</taxon>
        <taxon>Nostocales</taxon>
        <taxon>Nodulariaceae</taxon>
        <taxon>Halotia</taxon>
    </lineage>
</organism>
<dbReference type="NCBIfam" id="NF041065">
    <property type="entry name" value="DpdH"/>
    <property type="match status" value="1"/>
</dbReference>
<keyword evidence="2" id="KW-1185">Reference proteome</keyword>
<dbReference type="KEGG" id="hbq:QI031_22985"/>
<sequence>MTFEKFICWKLDMIRQVMNVEATQTANHLFLATHHPIAMYRQDSIKALSKSEYNESQFLHDFLAEKDFAFVPVLGESGTGKSHLIRWLQANIKSTDKRKVLLIPRIGTNLKDIIEKILNIAEFEVDKLDEYRKRLNQSSRTFTDKGAREQLLNNLAFQVGVNGQHKRAKLADGETQEYLIEKLPALLYDDFFREHLLRDGKIIHRLVIHTLGYQYTIEDINERREFSLEDLPLNISDFQKAGEKAREFYALLINDEDIQKETVTWLNDHLDEAITQVLNFGREDLQQLMREVRETLAEKNIELVLLIEDFAKLQGIDREVLEAVLAKPQQGENKPLCAMRTALACTTGYFKNLIDTVQQRVTFSVNLNIDTIGEQSLITQNDIQVFVARYLNAVRLEEREIENWANSQSRDELPSACSECEHSQACHTGFGHVQGMGLYPFNSKALVQMFSRVNPGEFNPRILIRDVLKHTLENSIDDIKNGTFPSVTLGNYFGNMRLSTDIKLAIQAKDPQNSKRREVFLDLWDDSNELCNLSPEVHTAFNLSLLDVKTKPKEIPPIIPENRPVPPKVVEPSGDYQIDTSLQDKLKILDNWNNQQILPDAIAKDIRELLFPAIIEKIEWDTEMLLKGSFVGSGGKLLQQRNLIFHNPKVKRGTYSGVVLSLPLNPDDDKEFTETAYVFQGILKYDKYQNWKFENGDRYFRMYAKYLERWSQYVVEKIRLYPRESGEAWNPVPAAVELLAISATMAGYPTNTLENLINSLFIDLDKNDDTTRASTWKKLFDTFSLKRNREALLDIVKSRIACTKGSNSTFQILDAIQIIEPLEKVRKSWQPQQQIPEDVRDKFPELQKVRQQVDELLEKAIQEEYERQLDIYQRLISEFGEDVKKKDVIDVLKSAMEAAQDAAVFRGKKGFEGMTTVLEQFRRTAINPYRDTMKRVQAEKENPESNIGKLLQYLSEDYQKVITDSLEFLDNTNNFLDASILEANSQIAELEKSGGATVESSYQEICQGLANLRNLMNEIKGETKCS</sequence>
<evidence type="ECO:0000313" key="2">
    <source>
        <dbReference type="Proteomes" id="UP001223520"/>
    </source>
</evidence>
<dbReference type="SUPFAM" id="SSF52540">
    <property type="entry name" value="P-loop containing nucleoside triphosphate hydrolases"/>
    <property type="match status" value="1"/>
</dbReference>
<evidence type="ECO:0000313" key="1">
    <source>
        <dbReference type="EMBL" id="WGV24608.1"/>
    </source>
</evidence>
<accession>A0AAJ6NQB4</accession>
<name>A0AAJ6NQB4_9CYAN</name>
<gene>
    <name evidence="1" type="primary">dpdH</name>
    <name evidence="1" type="ORF">QI031_22985</name>
</gene>
<dbReference type="InterPro" id="IPR027417">
    <property type="entry name" value="P-loop_NTPase"/>
</dbReference>
<dbReference type="RefSeq" id="WP_281481927.1">
    <property type="nucleotide sequence ID" value="NZ_CP124543.1"/>
</dbReference>
<protein>
    <submittedName>
        <fullName evidence="1">Protein DpdH</fullName>
    </submittedName>
</protein>
<dbReference type="AlphaFoldDB" id="A0AAJ6NQB4"/>
<proteinExistence type="predicted"/>